<gene>
    <name evidence="2" type="ORF">H6H04_04100</name>
</gene>
<dbReference type="InterPro" id="IPR048954">
    <property type="entry name" value="PorZ_N"/>
</dbReference>
<sequence length="795" mass="88637">MHKTVFKTFILVFSLSISCYSQEVSSLWQGHFSYNNIVDVVKGENKIYAAAENAVFEYNVLTSELNTISTVEGLSGEEITTIYYSDVYQYLLIGYETGLIDVYSETDESVLTVVDIIEKQNIPPTNKRINHFYEHEGLIYISTDYGISVYSLDGLEFGDTYFLGNGGSQITVNQVSILNNEIYAACLNSNGIKKADLNNPNLIDFMQWQTVIDGDYYTMSTINNRVYSVRSNRALYQIDGASISVLFSLPLLPLDAELTDSNLIFSTSNTVYVYNENIQLINSFQPTADFNTNFTSAVVLDEFIYIGTEDFGVLSTQITDNSSYIDIKPNGPLFNSAYRVNTDSETVWVSYGDYSASINPDPLRSRGLSYFKNEEWENIPFDSVLGARNLSEISVNPFNFNQVFISAVNDGILEINDFEPTVLYNQDNSGLESLFNPSVPNTVSIRVTDSEFDTNGLLWSVTSRVDRALKSYDPNTGNWQGYSFSSLIENPLLDEIGFFEIEIDNNGTKWIGSYSNGLLAYNENIATDPLRNISTEAQNILPFTRFTALALDDRNQLWIGTTKGLRVLFNTSGFYDDPNPSLNQIIILEDGIPKELLEGQSITDIEVDGSNNKWVATVDSGAFYFSSDGQNTIYHFTADNSPLPSNRINDIALDPNNGFVYIATTRGLMSFKAGGSKPEDTLENAFVYPNPVRPEYNILGFTDLNDINKGVKVSGLTDRVNIKITDIEGNLVAEAQSNVNQRSSNVNYNFAIDGGTAIWNGKNLANSVVRSGVYLIMISDLDSFETKVLKVLIVR</sequence>
<accession>A0ABR6XZX3</accession>
<dbReference type="Proteomes" id="UP000607435">
    <property type="component" value="Unassembled WGS sequence"/>
</dbReference>
<organism evidence="2 3">
    <name type="scientific">Winogradskyella echinorum</name>
    <dbReference type="NCBI Taxonomy" id="538189"/>
    <lineage>
        <taxon>Bacteria</taxon>
        <taxon>Pseudomonadati</taxon>
        <taxon>Bacteroidota</taxon>
        <taxon>Flavobacteriia</taxon>
        <taxon>Flavobacteriales</taxon>
        <taxon>Flavobacteriaceae</taxon>
        <taxon>Winogradskyella</taxon>
    </lineage>
</organism>
<reference evidence="2 3" key="1">
    <citation type="submission" date="2020-08" db="EMBL/GenBank/DDBJ databases">
        <title>Winogradskyella ouciana sp. nov., isolated from the hadal seawater of the Mariana Trench.</title>
        <authorList>
            <person name="He X."/>
        </authorList>
    </citation>
    <scope>NUCLEOTIDE SEQUENCE [LARGE SCALE GENOMIC DNA]</scope>
    <source>
        <strain evidence="2 3">KCTC 22026</strain>
    </source>
</reference>
<dbReference type="InterPro" id="IPR015943">
    <property type="entry name" value="WD40/YVTN_repeat-like_dom_sf"/>
</dbReference>
<comment type="caution">
    <text evidence="2">The sequence shown here is derived from an EMBL/GenBank/DDBJ whole genome shotgun (WGS) entry which is preliminary data.</text>
</comment>
<keyword evidence="3" id="KW-1185">Reference proteome</keyword>
<protein>
    <submittedName>
        <fullName evidence="2">ABC transporter substrate-binding protein</fullName>
    </submittedName>
</protein>
<dbReference type="SUPFAM" id="SSF101898">
    <property type="entry name" value="NHL repeat"/>
    <property type="match status" value="1"/>
</dbReference>
<proteinExistence type="predicted"/>
<dbReference type="Gene3D" id="2.130.10.10">
    <property type="entry name" value="YVTN repeat-like/Quinoprotein amine dehydrogenase"/>
    <property type="match status" value="2"/>
</dbReference>
<dbReference type="RefSeq" id="WP_186844663.1">
    <property type="nucleotide sequence ID" value="NZ_JACOME010000001.1"/>
</dbReference>
<dbReference type="Gene3D" id="2.60.40.4070">
    <property type="match status" value="1"/>
</dbReference>
<evidence type="ECO:0000313" key="3">
    <source>
        <dbReference type="Proteomes" id="UP000607435"/>
    </source>
</evidence>
<dbReference type="Pfam" id="PF21544">
    <property type="entry name" value="PorZ_N_b_propeller"/>
    <property type="match status" value="1"/>
</dbReference>
<dbReference type="PROSITE" id="PS51257">
    <property type="entry name" value="PROKAR_LIPOPROTEIN"/>
    <property type="match status" value="1"/>
</dbReference>
<name>A0ABR6XZX3_9FLAO</name>
<evidence type="ECO:0000259" key="1">
    <source>
        <dbReference type="Pfam" id="PF21544"/>
    </source>
</evidence>
<evidence type="ECO:0000313" key="2">
    <source>
        <dbReference type="EMBL" id="MBC3845555.1"/>
    </source>
</evidence>
<feature type="domain" description="PorZ N-terminal beta-propeller" evidence="1">
    <location>
        <begin position="47"/>
        <end position="209"/>
    </location>
</feature>
<dbReference type="EMBL" id="JACOME010000001">
    <property type="protein sequence ID" value="MBC3845555.1"/>
    <property type="molecule type" value="Genomic_DNA"/>
</dbReference>
<dbReference type="SUPFAM" id="SSF75011">
    <property type="entry name" value="3-carboxy-cis,cis-mucoante lactonizing enzyme"/>
    <property type="match status" value="1"/>
</dbReference>